<dbReference type="SUPFAM" id="SSF51556">
    <property type="entry name" value="Metallo-dependent hydrolases"/>
    <property type="match status" value="1"/>
</dbReference>
<feature type="domain" description="Amidohydrolase-related" evidence="2">
    <location>
        <begin position="3"/>
        <end position="324"/>
    </location>
</feature>
<evidence type="ECO:0000313" key="4">
    <source>
        <dbReference type="Proteomes" id="UP001501671"/>
    </source>
</evidence>
<keyword evidence="1" id="KW-0456">Lyase</keyword>
<dbReference type="Proteomes" id="UP001501671">
    <property type="component" value="Unassembled WGS sequence"/>
</dbReference>
<dbReference type="PANTHER" id="PTHR21240">
    <property type="entry name" value="2-AMINO-3-CARBOXYLMUCONATE-6-SEMIALDEHYDE DECARBOXYLASE"/>
    <property type="match status" value="1"/>
</dbReference>
<dbReference type="RefSeq" id="WP_345248206.1">
    <property type="nucleotide sequence ID" value="NZ_BAABFO010000006.1"/>
</dbReference>
<evidence type="ECO:0000313" key="3">
    <source>
        <dbReference type="EMBL" id="GAA4329578.1"/>
    </source>
</evidence>
<organism evidence="3 4">
    <name type="scientific">Pigmentiphaga soli</name>
    <dbReference type="NCBI Taxonomy" id="1007095"/>
    <lineage>
        <taxon>Bacteria</taxon>
        <taxon>Pseudomonadati</taxon>
        <taxon>Pseudomonadota</taxon>
        <taxon>Betaproteobacteria</taxon>
        <taxon>Burkholderiales</taxon>
        <taxon>Alcaligenaceae</taxon>
        <taxon>Pigmentiphaga</taxon>
    </lineage>
</organism>
<evidence type="ECO:0000256" key="1">
    <source>
        <dbReference type="ARBA" id="ARBA00023239"/>
    </source>
</evidence>
<proteinExistence type="predicted"/>
<keyword evidence="4" id="KW-1185">Reference proteome</keyword>
<dbReference type="InterPro" id="IPR006680">
    <property type="entry name" value="Amidohydro-rel"/>
</dbReference>
<dbReference type="PANTHER" id="PTHR21240:SF28">
    <property type="entry name" value="ISO-OROTATE DECARBOXYLASE (EUROFUNG)"/>
    <property type="match status" value="1"/>
</dbReference>
<evidence type="ECO:0000259" key="2">
    <source>
        <dbReference type="Pfam" id="PF04909"/>
    </source>
</evidence>
<name>A0ABP8GTD7_9BURK</name>
<dbReference type="EMBL" id="BAABFO010000006">
    <property type="protein sequence ID" value="GAA4329578.1"/>
    <property type="molecule type" value="Genomic_DNA"/>
</dbReference>
<reference evidence="4" key="1">
    <citation type="journal article" date="2019" name="Int. J. Syst. Evol. Microbiol.">
        <title>The Global Catalogue of Microorganisms (GCM) 10K type strain sequencing project: providing services to taxonomists for standard genome sequencing and annotation.</title>
        <authorList>
            <consortium name="The Broad Institute Genomics Platform"/>
            <consortium name="The Broad Institute Genome Sequencing Center for Infectious Disease"/>
            <person name="Wu L."/>
            <person name="Ma J."/>
        </authorList>
    </citation>
    <scope>NUCLEOTIDE SEQUENCE [LARGE SCALE GENOMIC DNA]</scope>
    <source>
        <strain evidence="4">JCM 17666</strain>
    </source>
</reference>
<sequence length="330" mass="36037">MIIDIHAHFIPRVLFERFDARHAEFPGVHLLRDGNNVRIAFLDGEPTRPISPKLSDLDDRRAWMDKNGIDHQLIGGWLDSFGYELPRAEGKAWSRFINECMLDALKDEPRFTPLATVPLQNGEDAAEVLEEAMAAGFGGLMIGTLPQGLGGVLDGPDLDPFWAAASRLGAAVVLHPMFLCGEPRLADYDLVNAIGRLADTSIAVSRLLFSGHLLKYTGLKLVLSHGGAALPYALGRLARNFAIGGGKYADPRKGYGTLYFDSVVFDPEALEFLARTAGADRVMLGSDMPFPIGDPAPLDIIRNGDFTEEERGAMLSRTARNIFRVKGCDC</sequence>
<protein>
    <submittedName>
        <fullName evidence="3">Amidohydrolase family protein</fullName>
    </submittedName>
</protein>
<dbReference type="InterPro" id="IPR032466">
    <property type="entry name" value="Metal_Hydrolase"/>
</dbReference>
<gene>
    <name evidence="3" type="ORF">GCM10023144_16570</name>
</gene>
<dbReference type="InterPro" id="IPR032465">
    <property type="entry name" value="ACMSD"/>
</dbReference>
<comment type="caution">
    <text evidence="3">The sequence shown here is derived from an EMBL/GenBank/DDBJ whole genome shotgun (WGS) entry which is preliminary data.</text>
</comment>
<dbReference type="Gene3D" id="3.20.20.140">
    <property type="entry name" value="Metal-dependent hydrolases"/>
    <property type="match status" value="1"/>
</dbReference>
<dbReference type="Pfam" id="PF04909">
    <property type="entry name" value="Amidohydro_2"/>
    <property type="match status" value="1"/>
</dbReference>
<accession>A0ABP8GTD7</accession>